<protein>
    <submittedName>
        <fullName evidence="2">Uncharacterized protein</fullName>
    </submittedName>
</protein>
<dbReference type="EMBL" id="JAYMGO010000012">
    <property type="protein sequence ID" value="KAL1264088.1"/>
    <property type="molecule type" value="Genomic_DNA"/>
</dbReference>
<feature type="region of interest" description="Disordered" evidence="1">
    <location>
        <begin position="44"/>
        <end position="67"/>
    </location>
</feature>
<reference evidence="2 3" key="1">
    <citation type="submission" date="2023-09" db="EMBL/GenBank/DDBJ databases">
        <authorList>
            <person name="Wang M."/>
        </authorList>
    </citation>
    <scope>NUCLEOTIDE SEQUENCE [LARGE SCALE GENOMIC DNA]</scope>
    <source>
        <strain evidence="2">GT-2023</strain>
        <tissue evidence="2">Liver</tissue>
    </source>
</reference>
<gene>
    <name evidence="2" type="ORF">QQF64_004443</name>
</gene>
<keyword evidence="3" id="KW-1185">Reference proteome</keyword>
<dbReference type="Proteomes" id="UP001558613">
    <property type="component" value="Unassembled WGS sequence"/>
</dbReference>
<name>A0ABR3MG66_9TELE</name>
<evidence type="ECO:0000313" key="2">
    <source>
        <dbReference type="EMBL" id="KAL1264088.1"/>
    </source>
</evidence>
<accession>A0ABR3MG66</accession>
<proteinExistence type="predicted"/>
<feature type="compositionally biased region" description="Basic and acidic residues" evidence="1">
    <location>
        <begin position="49"/>
        <end position="67"/>
    </location>
</feature>
<comment type="caution">
    <text evidence="2">The sequence shown here is derived from an EMBL/GenBank/DDBJ whole genome shotgun (WGS) entry which is preliminary data.</text>
</comment>
<organism evidence="2 3">
    <name type="scientific">Cirrhinus molitorella</name>
    <name type="common">mud carp</name>
    <dbReference type="NCBI Taxonomy" id="172907"/>
    <lineage>
        <taxon>Eukaryota</taxon>
        <taxon>Metazoa</taxon>
        <taxon>Chordata</taxon>
        <taxon>Craniata</taxon>
        <taxon>Vertebrata</taxon>
        <taxon>Euteleostomi</taxon>
        <taxon>Actinopterygii</taxon>
        <taxon>Neopterygii</taxon>
        <taxon>Teleostei</taxon>
        <taxon>Ostariophysi</taxon>
        <taxon>Cypriniformes</taxon>
        <taxon>Cyprinidae</taxon>
        <taxon>Labeoninae</taxon>
        <taxon>Labeonini</taxon>
        <taxon>Cirrhinus</taxon>
    </lineage>
</organism>
<evidence type="ECO:0000313" key="3">
    <source>
        <dbReference type="Proteomes" id="UP001558613"/>
    </source>
</evidence>
<sequence>MPSITTVNRHALGQSFTLKRLAVICTFKSTITSFQIALELKGNGKVRPHSGDEKLDPEAWSEEKGIK</sequence>
<evidence type="ECO:0000256" key="1">
    <source>
        <dbReference type="SAM" id="MobiDB-lite"/>
    </source>
</evidence>